<sequence>MAFVTNEINISHMILHVTILKMAAPTERVCGWIDRQEFQNVYECLYSRDLEQQEHALHKIALWKCRVQQKLSTSIECTAQLVLATVEDKKRQTQTEHCGDPVLRLNHAMALVRFINLITEKNQNKMFAKPVHHLAEELGVPEWIVDLRHEATHGNMPTLAIMRTATDFALNWLKEEYWESMFDAGDSGDADALAMDEKVANMKKELRSHLDHFMEIQFKNYKKTDESEESSNAYKKSLKAVLYNIKPLLLKYRFEAFSVVVSPGVFYLSYNQLEDLKEGLSQEILTASDVVLPKVVVRLLKPLLKMIHAINLTPVLLQTLMSKFTENKRLSDCLVVGWAATILTSLLSLECSDVAHCGVNLYEEGCALNAEVLLHSALVAPSSLTIKLLPWLFRLQNPPLPNEKQQQLLNLVEVYASPVNCIVIDGQLQDSSDEDVKSLSDMLQATLKDDSDYIPWKISTECVNWASLPLGSVPNAPTRLNLDLPKVVNFAQAGLGSPELPHRLTENLEGIRKEECRMDISQDEICLL</sequence>
<accession>R7VG47</accession>
<dbReference type="EMBL" id="KB292432">
    <property type="protein sequence ID" value="ELU17594.1"/>
    <property type="molecule type" value="Genomic_DNA"/>
</dbReference>
<dbReference type="GO" id="GO:0004519">
    <property type="term" value="F:endonuclease activity"/>
    <property type="evidence" value="ECO:0007669"/>
    <property type="project" value="InterPro"/>
</dbReference>
<dbReference type="Pfam" id="PF04031">
    <property type="entry name" value="Las1"/>
    <property type="match status" value="1"/>
</dbReference>
<dbReference type="EnsemblMetazoa" id="CapteT226006">
    <property type="protein sequence ID" value="CapteP226006"/>
    <property type="gene ID" value="CapteG226006"/>
</dbReference>
<evidence type="ECO:0000313" key="1">
    <source>
        <dbReference type="EMBL" id="ELU17594.1"/>
    </source>
</evidence>
<dbReference type="HOGENOM" id="CLU_028117_0_0_1"/>
<keyword evidence="3" id="KW-1185">Reference proteome</keyword>
<proteinExistence type="predicted"/>
<dbReference type="PANTHER" id="PTHR15002:SF0">
    <property type="entry name" value="RIBOSOMAL BIOGENESIS PROTEIN LAS1L"/>
    <property type="match status" value="1"/>
</dbReference>
<dbReference type="EMBL" id="AMQN01004009">
    <property type="status" value="NOT_ANNOTATED_CDS"/>
    <property type="molecule type" value="Genomic_DNA"/>
</dbReference>
<reference evidence="3" key="1">
    <citation type="submission" date="2012-12" db="EMBL/GenBank/DDBJ databases">
        <authorList>
            <person name="Hellsten U."/>
            <person name="Grimwood J."/>
            <person name="Chapman J.A."/>
            <person name="Shapiro H."/>
            <person name="Aerts A."/>
            <person name="Otillar R.P."/>
            <person name="Terry A.Y."/>
            <person name="Boore J.L."/>
            <person name="Simakov O."/>
            <person name="Marletaz F."/>
            <person name="Cho S.-J."/>
            <person name="Edsinger-Gonzales E."/>
            <person name="Havlak P."/>
            <person name="Kuo D.-H."/>
            <person name="Larsson T."/>
            <person name="Lv J."/>
            <person name="Arendt D."/>
            <person name="Savage R."/>
            <person name="Osoegawa K."/>
            <person name="de Jong P."/>
            <person name="Lindberg D.R."/>
            <person name="Seaver E.C."/>
            <person name="Weisblat D.A."/>
            <person name="Putnam N.H."/>
            <person name="Grigoriev I.V."/>
            <person name="Rokhsar D.S."/>
        </authorList>
    </citation>
    <scope>NUCLEOTIDE SEQUENCE</scope>
    <source>
        <strain evidence="3">I ESC-2004</strain>
    </source>
</reference>
<dbReference type="STRING" id="283909.R7VG47"/>
<dbReference type="OMA" id="NYQLVAW"/>
<evidence type="ECO:0000313" key="3">
    <source>
        <dbReference type="Proteomes" id="UP000014760"/>
    </source>
</evidence>
<dbReference type="GO" id="GO:0000470">
    <property type="term" value="P:maturation of LSU-rRNA"/>
    <property type="evidence" value="ECO:0007669"/>
    <property type="project" value="TreeGrafter"/>
</dbReference>
<dbReference type="GO" id="GO:0030687">
    <property type="term" value="C:preribosome, large subunit precursor"/>
    <property type="evidence" value="ECO:0007669"/>
    <property type="project" value="TreeGrafter"/>
</dbReference>
<dbReference type="OrthoDB" id="10263222at2759"/>
<dbReference type="PANTHER" id="PTHR15002">
    <property type="entry name" value="RIBOSOMAL BIOGENESIS PROTEIN LAS1L"/>
    <property type="match status" value="1"/>
</dbReference>
<evidence type="ECO:0008006" key="4">
    <source>
        <dbReference type="Google" id="ProtNLM"/>
    </source>
</evidence>
<dbReference type="GO" id="GO:0000460">
    <property type="term" value="P:maturation of 5.8S rRNA"/>
    <property type="evidence" value="ECO:0007669"/>
    <property type="project" value="TreeGrafter"/>
</dbReference>
<gene>
    <name evidence="1" type="ORF">CAPTEDRAFT_226006</name>
</gene>
<evidence type="ECO:0000313" key="2">
    <source>
        <dbReference type="EnsemblMetazoa" id="CapteP226006"/>
    </source>
</evidence>
<reference evidence="2" key="3">
    <citation type="submission" date="2015-06" db="UniProtKB">
        <authorList>
            <consortium name="EnsemblMetazoa"/>
        </authorList>
    </citation>
    <scope>IDENTIFICATION</scope>
</reference>
<dbReference type="InterPro" id="IPR007174">
    <property type="entry name" value="Las1"/>
</dbReference>
<dbReference type="GO" id="GO:0090730">
    <property type="term" value="C:Las1 complex"/>
    <property type="evidence" value="ECO:0007669"/>
    <property type="project" value="InterPro"/>
</dbReference>
<reference evidence="1 3" key="2">
    <citation type="journal article" date="2013" name="Nature">
        <title>Insights into bilaterian evolution from three spiralian genomes.</title>
        <authorList>
            <person name="Simakov O."/>
            <person name="Marletaz F."/>
            <person name="Cho S.J."/>
            <person name="Edsinger-Gonzales E."/>
            <person name="Havlak P."/>
            <person name="Hellsten U."/>
            <person name="Kuo D.H."/>
            <person name="Larsson T."/>
            <person name="Lv J."/>
            <person name="Arendt D."/>
            <person name="Savage R."/>
            <person name="Osoegawa K."/>
            <person name="de Jong P."/>
            <person name="Grimwood J."/>
            <person name="Chapman J.A."/>
            <person name="Shapiro H."/>
            <person name="Aerts A."/>
            <person name="Otillar R.P."/>
            <person name="Terry A.Y."/>
            <person name="Boore J.L."/>
            <person name="Grigoriev I.V."/>
            <person name="Lindberg D.R."/>
            <person name="Seaver E.C."/>
            <person name="Weisblat D.A."/>
            <person name="Putnam N.H."/>
            <person name="Rokhsar D.S."/>
        </authorList>
    </citation>
    <scope>NUCLEOTIDE SEQUENCE</scope>
    <source>
        <strain evidence="1 3">I ESC-2004</strain>
    </source>
</reference>
<name>R7VG47_CAPTE</name>
<organism evidence="1">
    <name type="scientific">Capitella teleta</name>
    <name type="common">Polychaete worm</name>
    <dbReference type="NCBI Taxonomy" id="283909"/>
    <lineage>
        <taxon>Eukaryota</taxon>
        <taxon>Metazoa</taxon>
        <taxon>Spiralia</taxon>
        <taxon>Lophotrochozoa</taxon>
        <taxon>Annelida</taxon>
        <taxon>Polychaeta</taxon>
        <taxon>Sedentaria</taxon>
        <taxon>Scolecida</taxon>
        <taxon>Capitellidae</taxon>
        <taxon>Capitella</taxon>
    </lineage>
</organism>
<dbReference type="AlphaFoldDB" id="R7VG47"/>
<protein>
    <recommendedName>
        <fullName evidence="4">Ribosomal biogenesis protein LAS1L</fullName>
    </recommendedName>
</protein>
<dbReference type="Proteomes" id="UP000014760">
    <property type="component" value="Unassembled WGS sequence"/>
</dbReference>